<comment type="caution">
    <text evidence="3">The sequence shown here is derived from an EMBL/GenBank/DDBJ whole genome shotgun (WGS) entry which is preliminary data.</text>
</comment>
<keyword evidence="4" id="KW-1185">Reference proteome</keyword>
<keyword evidence="2" id="KW-0472">Membrane</keyword>
<sequence length="462" mass="50011">MSFSYDRYDNRRRYRDNRSALGYWVPLMLTVTVATVGLAAWVWSERQENEEYERHPSSPSSSDDERRDPDSRSPQSRRSAGRDSTTYQSPPGHHSDSYGPKADAEHADDDSSLLTRMSGAIRRTPSPQQLFDGASRKVAAGVAAAGAVVGGALSSIREEDRDGFGEHEVWSEEADVRRAGVLNTERDIDAGAAGRVTAGAVGRSQDALRGKGGSGSGSGSLRRKTVAIVVSAESDAGSLQDDEEATYRPEHASILSHLPEHINPDTTRIFVLIYAPDLKTLPPLPSSQQQQQQQQSSQQPAPSTSTSAYSTTNPIPSSEHPPPSPLYTALRAQALTLVDLASMILPFTTRTSYIHILRHLAPSVVYLTDSLGTPVTVESMKGWVGQVVLVVGDKGSAGGLVDTEDEREEEGHGGEGRGKEEEKGEGRRWWEDSELVGLGKGVEIVDIGRVGDDWARRVGGRE</sequence>
<feature type="region of interest" description="Disordered" evidence="1">
    <location>
        <begin position="282"/>
        <end position="326"/>
    </location>
</feature>
<evidence type="ECO:0000256" key="1">
    <source>
        <dbReference type="SAM" id="MobiDB-lite"/>
    </source>
</evidence>
<protein>
    <submittedName>
        <fullName evidence="3">Uncharacterized protein</fullName>
    </submittedName>
</protein>
<dbReference type="EMBL" id="JAVRRA010016757">
    <property type="protein sequence ID" value="KAK5201239.1"/>
    <property type="molecule type" value="Genomic_DNA"/>
</dbReference>
<feature type="compositionally biased region" description="Low complexity" evidence="1">
    <location>
        <begin position="286"/>
        <end position="318"/>
    </location>
</feature>
<reference evidence="3 4" key="1">
    <citation type="submission" date="2023-08" db="EMBL/GenBank/DDBJ databases">
        <title>Black Yeasts Isolated from many extreme environments.</title>
        <authorList>
            <person name="Coleine C."/>
            <person name="Stajich J.E."/>
            <person name="Selbmann L."/>
        </authorList>
    </citation>
    <scope>NUCLEOTIDE SEQUENCE [LARGE SCALE GENOMIC DNA]</scope>
    <source>
        <strain evidence="3 4">CCFEE 536</strain>
    </source>
</reference>
<feature type="compositionally biased region" description="Basic and acidic residues" evidence="1">
    <location>
        <begin position="409"/>
        <end position="428"/>
    </location>
</feature>
<gene>
    <name evidence="3" type="ORF">LTR16_003359</name>
</gene>
<feature type="transmembrane region" description="Helical" evidence="2">
    <location>
        <begin position="21"/>
        <end position="43"/>
    </location>
</feature>
<proteinExistence type="predicted"/>
<keyword evidence="2" id="KW-0812">Transmembrane</keyword>
<feature type="region of interest" description="Disordered" evidence="1">
    <location>
        <begin position="47"/>
        <end position="110"/>
    </location>
</feature>
<keyword evidence="2" id="KW-1133">Transmembrane helix</keyword>
<accession>A0ABR0LP13</accession>
<evidence type="ECO:0000313" key="3">
    <source>
        <dbReference type="EMBL" id="KAK5201239.1"/>
    </source>
</evidence>
<name>A0ABR0LP13_9PEZI</name>
<dbReference type="Proteomes" id="UP001357485">
    <property type="component" value="Unassembled WGS sequence"/>
</dbReference>
<feature type="compositionally biased region" description="Basic and acidic residues" evidence="1">
    <location>
        <begin position="47"/>
        <end position="56"/>
    </location>
</feature>
<organism evidence="3 4">
    <name type="scientific">Cryomyces antarcticus</name>
    <dbReference type="NCBI Taxonomy" id="329879"/>
    <lineage>
        <taxon>Eukaryota</taxon>
        <taxon>Fungi</taxon>
        <taxon>Dikarya</taxon>
        <taxon>Ascomycota</taxon>
        <taxon>Pezizomycotina</taxon>
        <taxon>Dothideomycetes</taxon>
        <taxon>Dothideomycetes incertae sedis</taxon>
        <taxon>Cryomyces</taxon>
    </lineage>
</organism>
<evidence type="ECO:0000313" key="4">
    <source>
        <dbReference type="Proteomes" id="UP001357485"/>
    </source>
</evidence>
<feature type="region of interest" description="Disordered" evidence="1">
    <location>
        <begin position="397"/>
        <end position="428"/>
    </location>
</feature>
<evidence type="ECO:0000256" key="2">
    <source>
        <dbReference type="SAM" id="Phobius"/>
    </source>
</evidence>